<dbReference type="InterPro" id="IPR015032">
    <property type="entry name" value="ThsB__TIR-like_domain"/>
</dbReference>
<evidence type="ECO:0000259" key="1">
    <source>
        <dbReference type="Pfam" id="PF08937"/>
    </source>
</evidence>
<proteinExistence type="predicted"/>
<dbReference type="InterPro" id="IPR036490">
    <property type="entry name" value="ThsB_TIR-like_sf"/>
</dbReference>
<dbReference type="Pfam" id="PF08937">
    <property type="entry name" value="ThsB_TIR"/>
    <property type="match status" value="1"/>
</dbReference>
<name>A0A0F9FGH2_9ZZZZ</name>
<protein>
    <recommendedName>
        <fullName evidence="1">Thoeris protein ThsB TIR-like domain-containing protein</fullName>
    </recommendedName>
</protein>
<evidence type="ECO:0000313" key="2">
    <source>
        <dbReference type="EMBL" id="KKL85383.1"/>
    </source>
</evidence>
<dbReference type="SUPFAM" id="SSF52206">
    <property type="entry name" value="Hypothetical protein MTH538"/>
    <property type="match status" value="1"/>
</dbReference>
<comment type="caution">
    <text evidence="2">The sequence shown here is derived from an EMBL/GenBank/DDBJ whole genome shotgun (WGS) entry which is preliminary data.</text>
</comment>
<reference evidence="2" key="1">
    <citation type="journal article" date="2015" name="Nature">
        <title>Complex archaea that bridge the gap between prokaryotes and eukaryotes.</title>
        <authorList>
            <person name="Spang A."/>
            <person name="Saw J.H."/>
            <person name="Jorgensen S.L."/>
            <person name="Zaremba-Niedzwiedzka K."/>
            <person name="Martijn J."/>
            <person name="Lind A.E."/>
            <person name="van Eijk R."/>
            <person name="Schleper C."/>
            <person name="Guy L."/>
            <person name="Ettema T.J."/>
        </authorList>
    </citation>
    <scope>NUCLEOTIDE SEQUENCE</scope>
</reference>
<dbReference type="Gene3D" id="3.40.50.11200">
    <property type="match status" value="1"/>
</dbReference>
<gene>
    <name evidence="2" type="ORF">LCGC14_1955310</name>
</gene>
<accession>A0A0F9FGH2</accession>
<sequence>MDASLWEETKLKGENALKNLINEGLKNTSVTVLLIGRETANRKWVLYEIKQSHNRGNGLLGIYIHGIKDQYGNTDFKGPNPFKELYIDKGWYKKYLSELYPTYYWKVSMGYHYLGQWIEEAAQRAGR</sequence>
<feature type="domain" description="Thoeris protein ThsB TIR-like" evidence="1">
    <location>
        <begin position="2"/>
        <end position="68"/>
    </location>
</feature>
<dbReference type="EMBL" id="LAZR01021423">
    <property type="protein sequence ID" value="KKL85383.1"/>
    <property type="molecule type" value="Genomic_DNA"/>
</dbReference>
<organism evidence="2">
    <name type="scientific">marine sediment metagenome</name>
    <dbReference type="NCBI Taxonomy" id="412755"/>
    <lineage>
        <taxon>unclassified sequences</taxon>
        <taxon>metagenomes</taxon>
        <taxon>ecological metagenomes</taxon>
    </lineage>
</organism>
<dbReference type="AlphaFoldDB" id="A0A0F9FGH2"/>